<dbReference type="Proteomes" id="UP000776276">
    <property type="component" value="Unassembled WGS sequence"/>
</dbReference>
<evidence type="ECO:0000256" key="1">
    <source>
        <dbReference type="PROSITE-ProRule" id="PRU01360"/>
    </source>
</evidence>
<keyword evidence="5" id="KW-0675">Receptor</keyword>
<sequence>MTAFQENGRARRGRRAGRAVFMGASSLAALTLGAPATAQSQPAGGPQDEIVVTGIRGSLQRNLDAKREASGVVDVISAEDIGKFPDSNVAASLQRLPGVSIQRNGARGEPTGITVRGFGGDFNTTLVDGRRISTATGNRSVDFSTVGSDFVGGLSVYKTPDVSLSSSSIGATLNIQYAKPFDRPGLRIAASGSGSIQDGAGHVVPAGGLLISDTFADDTFGILVDAMYTRHDTQSNRVYVAGWIAQNFAPCQISKSADPNCAAPGALAAANRNIVGWFPQQYGAYQNNVRDTRYDGRLALQWQPADSLLITLDDNFTRQRINNDNYGFGVWFNQANLRNVQLDENGAMLDFTQPGVSQTDLDATNGGDITQMNQVGLNVKWEATDNLTVEADGSWAKSLTNPGNKKGGTASGDVGYGFKLMDPNFGLRVGGDSSDSIPELHNYGIGGDPTRWAPTDFMGSHVAGRARNKNTDDVKQVRLSAEWKQDDVTIKFGGDYLKDRYTMTPWGFGTSNFSQAYAGYGPFGQLYQTTGQLAGVAMSPSLFTGTVNLGKNFIPGYSGSLPPDVLVYSGYAYLAALEALGNPQATNIPGFSYGGVPTYRGQFSLSVNPAALRDIREKTWSLFLRAKFDTEIAGRPFHFNAGVRNEHTNLSSSGFSLLPVSMRVNPGDPTLMTVTLSAASPITTKNDYGYLLPAVDMKLELTDRLHLRFDASRTLTRPALNVLNPVLSVPTGPRTGALSASGGNPLLKPYLADNFDLAAEWYYRANSYLSVNFFVKNVSNFVVGGTSRQTINTPSGTPVIDPTTGQPAVFTVTQQVNGPDATVRGVEIALQHVFGNSGFGLTANATLVNTNKPYDKFDRTTTGFAVTGLANSANFVGFFDKYGFEARVALNYRGEYLLQFGQPQASGTLFGSEPIFVNPSMQIDFSTSYDVTKQLTVFFEALNLNNETYSTHGRFDNQLLEVFRYGRRFTAGARFHF</sequence>
<keyword evidence="1" id="KW-0812">Transmembrane</keyword>
<dbReference type="PANTHER" id="PTHR40980:SF3">
    <property type="entry name" value="TONB-DEPENDENT RECEPTOR-LIKE BETA-BARREL DOMAIN-CONTAINING PROTEIN"/>
    <property type="match status" value="1"/>
</dbReference>
<name>A0ABS6BGX5_9SPHN</name>
<gene>
    <name evidence="5" type="ORF">KOF26_06685</name>
</gene>
<dbReference type="InterPro" id="IPR000531">
    <property type="entry name" value="Beta-barrel_TonB"/>
</dbReference>
<dbReference type="InterPro" id="IPR010104">
    <property type="entry name" value="TonB_rcpt_bac"/>
</dbReference>
<dbReference type="NCBIfam" id="TIGR01782">
    <property type="entry name" value="TonB-Xanth-Caul"/>
    <property type="match status" value="1"/>
</dbReference>
<reference evidence="5 6" key="1">
    <citation type="submission" date="2021-06" db="EMBL/GenBank/DDBJ databases">
        <title>Sphingomonas sp. XMGL2, whole genome shotgun sequencing project.</title>
        <authorList>
            <person name="Zhao G."/>
            <person name="Shen L."/>
        </authorList>
    </citation>
    <scope>NUCLEOTIDE SEQUENCE [LARGE SCALE GENOMIC DNA]</scope>
    <source>
        <strain evidence="5 6">XMGL2</strain>
    </source>
</reference>
<comment type="similarity">
    <text evidence="1 2">Belongs to the TonB-dependent receptor family.</text>
</comment>
<evidence type="ECO:0000259" key="4">
    <source>
        <dbReference type="Pfam" id="PF07715"/>
    </source>
</evidence>
<proteinExistence type="inferred from homology"/>
<keyword evidence="1" id="KW-0813">Transport</keyword>
<dbReference type="Pfam" id="PF00593">
    <property type="entry name" value="TonB_dep_Rec_b-barrel"/>
    <property type="match status" value="1"/>
</dbReference>
<evidence type="ECO:0000313" key="5">
    <source>
        <dbReference type="EMBL" id="MBU3077551.1"/>
    </source>
</evidence>
<evidence type="ECO:0000256" key="2">
    <source>
        <dbReference type="RuleBase" id="RU003357"/>
    </source>
</evidence>
<dbReference type="InterPro" id="IPR039426">
    <property type="entry name" value="TonB-dep_rcpt-like"/>
</dbReference>
<feature type="domain" description="TonB-dependent receptor-like beta-barrel" evidence="3">
    <location>
        <begin position="447"/>
        <end position="944"/>
    </location>
</feature>
<dbReference type="EMBL" id="JAHKRT010000003">
    <property type="protein sequence ID" value="MBU3077551.1"/>
    <property type="molecule type" value="Genomic_DNA"/>
</dbReference>
<keyword evidence="1" id="KW-1134">Transmembrane beta strand</keyword>
<evidence type="ECO:0000259" key="3">
    <source>
        <dbReference type="Pfam" id="PF00593"/>
    </source>
</evidence>
<dbReference type="PROSITE" id="PS52016">
    <property type="entry name" value="TONB_DEPENDENT_REC_3"/>
    <property type="match status" value="1"/>
</dbReference>
<dbReference type="PANTHER" id="PTHR40980">
    <property type="entry name" value="PLUG DOMAIN-CONTAINING PROTEIN"/>
    <property type="match status" value="1"/>
</dbReference>
<keyword evidence="2" id="KW-0798">TonB box</keyword>
<organism evidence="5 6">
    <name type="scientific">Sphingomonas quercus</name>
    <dbReference type="NCBI Taxonomy" id="2842451"/>
    <lineage>
        <taxon>Bacteria</taxon>
        <taxon>Pseudomonadati</taxon>
        <taxon>Pseudomonadota</taxon>
        <taxon>Alphaproteobacteria</taxon>
        <taxon>Sphingomonadales</taxon>
        <taxon>Sphingomonadaceae</taxon>
        <taxon>Sphingomonas</taxon>
    </lineage>
</organism>
<dbReference type="InterPro" id="IPR012910">
    <property type="entry name" value="Plug_dom"/>
</dbReference>
<feature type="domain" description="TonB-dependent receptor plug" evidence="4">
    <location>
        <begin position="66"/>
        <end position="170"/>
    </location>
</feature>
<accession>A0ABS6BGX5</accession>
<comment type="caution">
    <text evidence="5">The sequence shown here is derived from an EMBL/GenBank/DDBJ whole genome shotgun (WGS) entry which is preliminary data.</text>
</comment>
<keyword evidence="6" id="KW-1185">Reference proteome</keyword>
<evidence type="ECO:0000313" key="6">
    <source>
        <dbReference type="Proteomes" id="UP000776276"/>
    </source>
</evidence>
<dbReference type="Pfam" id="PF07715">
    <property type="entry name" value="Plug"/>
    <property type="match status" value="1"/>
</dbReference>
<keyword evidence="1" id="KW-0998">Cell outer membrane</keyword>
<dbReference type="CDD" id="cd01347">
    <property type="entry name" value="ligand_gated_channel"/>
    <property type="match status" value="1"/>
</dbReference>
<comment type="subcellular location">
    <subcellularLocation>
        <location evidence="1">Cell outer membrane</location>
        <topology evidence="1">Multi-pass membrane protein</topology>
    </subcellularLocation>
</comment>
<keyword evidence="1 2" id="KW-0472">Membrane</keyword>
<protein>
    <submittedName>
        <fullName evidence="5">TonB-dependent receptor</fullName>
    </submittedName>
</protein>